<evidence type="ECO:0000259" key="1">
    <source>
        <dbReference type="SMART" id="SM00198"/>
    </source>
</evidence>
<gene>
    <name evidence="2" type="ORF">ANCCAN_05150</name>
</gene>
<dbReference type="Pfam" id="PF00188">
    <property type="entry name" value="CAP"/>
    <property type="match status" value="1"/>
</dbReference>
<organism evidence="2 3">
    <name type="scientific">Ancylostoma caninum</name>
    <name type="common">Dog hookworm</name>
    <dbReference type="NCBI Taxonomy" id="29170"/>
    <lineage>
        <taxon>Eukaryota</taxon>
        <taxon>Metazoa</taxon>
        <taxon>Ecdysozoa</taxon>
        <taxon>Nematoda</taxon>
        <taxon>Chromadorea</taxon>
        <taxon>Rhabditida</taxon>
        <taxon>Rhabditina</taxon>
        <taxon>Rhabditomorpha</taxon>
        <taxon>Strongyloidea</taxon>
        <taxon>Ancylostomatidae</taxon>
        <taxon>Ancylostomatinae</taxon>
        <taxon>Ancylostoma</taxon>
    </lineage>
</organism>
<evidence type="ECO:0000313" key="2">
    <source>
        <dbReference type="EMBL" id="RCN48866.1"/>
    </source>
</evidence>
<keyword evidence="3" id="KW-1185">Reference proteome</keyword>
<accession>A0A368GWY3</accession>
<dbReference type="InterPro" id="IPR014044">
    <property type="entry name" value="CAP_dom"/>
</dbReference>
<dbReference type="AlphaFoldDB" id="A0A368GWY3"/>
<dbReference type="STRING" id="29170.A0A368GWY3"/>
<dbReference type="CDD" id="cd05380">
    <property type="entry name" value="CAP_euk"/>
    <property type="match status" value="1"/>
</dbReference>
<dbReference type="Gene3D" id="3.40.33.10">
    <property type="entry name" value="CAP"/>
    <property type="match status" value="2"/>
</dbReference>
<dbReference type="EMBL" id="JOJR01000042">
    <property type="protein sequence ID" value="RCN48866.1"/>
    <property type="molecule type" value="Genomic_DNA"/>
</dbReference>
<name>A0A368GWY3_ANCCA</name>
<dbReference type="SMART" id="SM00198">
    <property type="entry name" value="SCP"/>
    <property type="match status" value="1"/>
</dbReference>
<evidence type="ECO:0000313" key="3">
    <source>
        <dbReference type="Proteomes" id="UP000252519"/>
    </source>
</evidence>
<dbReference type="InterPro" id="IPR001283">
    <property type="entry name" value="CRISP-related"/>
</dbReference>
<comment type="caution">
    <text evidence="2">The sequence shown here is derived from an EMBL/GenBank/DDBJ whole genome shotgun (WGS) entry which is preliminary data.</text>
</comment>
<dbReference type="Proteomes" id="UP000252519">
    <property type="component" value="Unassembled WGS sequence"/>
</dbReference>
<dbReference type="InterPro" id="IPR035940">
    <property type="entry name" value="CAP_sf"/>
</dbReference>
<dbReference type="PANTHER" id="PTHR10334">
    <property type="entry name" value="CYSTEINE-RICH SECRETORY PROTEIN-RELATED"/>
    <property type="match status" value="1"/>
</dbReference>
<sequence>MGLQNYNISFRNEFVGGTIEEAIATFLANSLEVINVQSLPVKTQGTVLSNPLFDSTTNLKAYANLVRDSSTEIGCAVNQCPPIQGYVNDLLTIYCVLNGKDIANGDVVYKGTSRNDGGCPSTQCNTRHAYANRMTDNLRNEYVRLHNFRRGKLANGEVNRKDGKFLPKAANMWRIVNFQPLPIFRQFFKEKFQKYACDLEEGAILHASQCPTLPSEPSSRPADVGENFRTFLTTGLSTYEKAAQKSVTEWWKVIRTVNYFENVVIFRPFHSGEPISSFTQMAWATSNEVGCSIVLCKDEPRYVAVCRYRPRGNIVHSNVYEVGNPCSIKPTQPTVATACDPSDGLWY</sequence>
<protein>
    <submittedName>
        <fullName evidence="2">SCP-like protein</fullName>
    </submittedName>
</protein>
<proteinExistence type="predicted"/>
<feature type="domain" description="SCP" evidence="1">
    <location>
        <begin position="137"/>
        <end position="316"/>
    </location>
</feature>
<reference evidence="2 3" key="1">
    <citation type="submission" date="2014-10" db="EMBL/GenBank/DDBJ databases">
        <title>Draft genome of the hookworm Ancylostoma caninum.</title>
        <authorList>
            <person name="Mitreva M."/>
        </authorList>
    </citation>
    <scope>NUCLEOTIDE SEQUENCE [LARGE SCALE GENOMIC DNA]</scope>
    <source>
        <strain evidence="2 3">Baltimore</strain>
    </source>
</reference>
<dbReference type="SUPFAM" id="SSF55797">
    <property type="entry name" value="PR-1-like"/>
    <property type="match status" value="2"/>
</dbReference>